<dbReference type="PROSITE" id="PS51450">
    <property type="entry name" value="LRR"/>
    <property type="match status" value="4"/>
</dbReference>
<evidence type="ECO:0000256" key="5">
    <source>
        <dbReference type="SAM" id="MobiDB-lite"/>
    </source>
</evidence>
<dbReference type="Pfam" id="PF13855">
    <property type="entry name" value="LRR_8"/>
    <property type="match status" value="2"/>
</dbReference>
<keyword evidence="4" id="KW-0325">Glycoprotein</keyword>
<keyword evidence="1" id="KW-0433">Leucine-rich repeat</keyword>
<dbReference type="Gene3D" id="3.80.10.10">
    <property type="entry name" value="Ribonuclease Inhibitor"/>
    <property type="match status" value="3"/>
</dbReference>
<dbReference type="PANTHER" id="PTHR45842">
    <property type="entry name" value="SYNAPTIC ADHESION-LIKE MOLECULE SALM"/>
    <property type="match status" value="1"/>
</dbReference>
<dbReference type="EMBL" id="JAFNEN010000209">
    <property type="protein sequence ID" value="KAG8189625.1"/>
    <property type="molecule type" value="Genomic_DNA"/>
</dbReference>
<reference evidence="7 8" key="1">
    <citation type="journal article" date="2022" name="Nat. Ecol. Evol.">
        <title>A masculinizing supergene underlies an exaggerated male reproductive morph in a spider.</title>
        <authorList>
            <person name="Hendrickx F."/>
            <person name="De Corte Z."/>
            <person name="Sonet G."/>
            <person name="Van Belleghem S.M."/>
            <person name="Kostlbacher S."/>
            <person name="Vangestel C."/>
        </authorList>
    </citation>
    <scope>NUCLEOTIDE SEQUENCE [LARGE SCALE GENOMIC DNA]</scope>
    <source>
        <strain evidence="7">W744_W776</strain>
    </source>
</reference>
<feature type="compositionally biased region" description="Acidic residues" evidence="5">
    <location>
        <begin position="450"/>
        <end position="464"/>
    </location>
</feature>
<evidence type="ECO:0000313" key="7">
    <source>
        <dbReference type="EMBL" id="KAG8189625.1"/>
    </source>
</evidence>
<sequence length="990" mass="110870">MGRQQKEVWQDVFSNESLKFNFAIFPQLYWLKMSWFWTLSFLILCCCRLNTASNCFNSPNIECTCNTDSVTCNGIQQEYLEAHDLLANISSIYSSQDLLYLDLDIRNLNFPSDFNFTGFKLKNLTIGTDLQHINDDLFSGLSLSLRSLCLQDNNISFINNQSFSQLFNLEELKLYSNEIHDINSNAFLNLGNLEYLNLAENKLNQIDSNILEKLPAIQELVLTKNNFSSLSNINIVSATLKRLVAQNCAINGSVTEESLSGVSNLEHADFSFNLLTSIESYSMSSLNQLKVLNLSSNQLEKLEHNAFSSMYNLRILDLKKNKLLLITKTSFLNLTSLNYLDLSHNLLQAVLGEYTSDLHSLNHINLEYNNIKIIMPGTFSTNPNLKKLSLIGNSYDCICELSYFVDFLLNNSLTIDVEDMKNLKCSSPAASKGTPLVIFDFTPLNCDNKEETDDYDYESSETESTENGITDPMNSTEVQSTTDLIVTTNVLSTTQNLSSISPTTEEMTSTTGRVSTTLMEIKPITDEHNNSTTEEIQTTTPTFTSTTENIHSSTNVISIKKEIATTIGESNSTAEEIHSTTIQESNTTTEEIHSITPEISSTTEGVYSSTKVISYTAEIETTTKEITSTTQELSAVTFHSTSENLNISTTAQAVTSTISHSSTVPITLGSKSAPELSVTILEHSVLDTDFCVRWRLSGITFKPTCSIRLNTVEGSRSKILKCPTDGNEIRQCLSSKTVYEFCISIFIQAKLGNKVCNKVPVTSTEVKTVSSETTITSIDETEVTTNGLSTKASEETTKELSTTTSLKPPLRDPVVFKIISFDATFHYSNFSALIKWGVNKPESETICKLTLILITNQYNHTEGTFKCQNKTYQMINIKEENAFKLCLEIMHDSYKSNLICQFHSGLSYELKASKTKDSGFKNWSLIAVLCLLVVVSLIIIGIVLKKLLKKRTVGERYNVYDQEQNVKQRTSLQFQQEPCVRYSYTPQEHI</sequence>
<feature type="region of interest" description="Disordered" evidence="5">
    <location>
        <begin position="450"/>
        <end position="475"/>
    </location>
</feature>
<keyword evidence="2" id="KW-0732">Signal</keyword>
<evidence type="ECO:0000256" key="2">
    <source>
        <dbReference type="ARBA" id="ARBA00022729"/>
    </source>
</evidence>
<dbReference type="SUPFAM" id="SSF52058">
    <property type="entry name" value="L domain-like"/>
    <property type="match status" value="1"/>
</dbReference>
<protein>
    <submittedName>
        <fullName evidence="7">Uncharacterized protein</fullName>
    </submittedName>
</protein>
<dbReference type="InterPro" id="IPR050467">
    <property type="entry name" value="LRFN"/>
</dbReference>
<accession>A0AAV6UZ11</accession>
<dbReference type="InterPro" id="IPR032675">
    <property type="entry name" value="LRR_dom_sf"/>
</dbReference>
<evidence type="ECO:0000256" key="6">
    <source>
        <dbReference type="SAM" id="Phobius"/>
    </source>
</evidence>
<dbReference type="SMART" id="SM00369">
    <property type="entry name" value="LRR_TYP"/>
    <property type="match status" value="9"/>
</dbReference>
<dbReference type="InterPro" id="IPR001611">
    <property type="entry name" value="Leu-rich_rpt"/>
</dbReference>
<keyword evidence="8" id="KW-1185">Reference proteome</keyword>
<keyword evidence="6" id="KW-0812">Transmembrane</keyword>
<keyword evidence="6" id="KW-1133">Transmembrane helix</keyword>
<keyword evidence="3" id="KW-0677">Repeat</keyword>
<dbReference type="Proteomes" id="UP000827092">
    <property type="component" value="Unassembled WGS sequence"/>
</dbReference>
<evidence type="ECO:0000256" key="1">
    <source>
        <dbReference type="ARBA" id="ARBA00022614"/>
    </source>
</evidence>
<dbReference type="PANTHER" id="PTHR45842:SF12">
    <property type="entry name" value="KEKKON 5, ISOFORM A"/>
    <property type="match status" value="1"/>
</dbReference>
<evidence type="ECO:0000256" key="3">
    <source>
        <dbReference type="ARBA" id="ARBA00022737"/>
    </source>
</evidence>
<proteinExistence type="predicted"/>
<feature type="transmembrane region" description="Helical" evidence="6">
    <location>
        <begin position="923"/>
        <end position="944"/>
    </location>
</feature>
<comment type="caution">
    <text evidence="7">The sequence shown here is derived from an EMBL/GenBank/DDBJ whole genome shotgun (WGS) entry which is preliminary data.</text>
</comment>
<name>A0AAV6UZ11_9ARAC</name>
<evidence type="ECO:0000256" key="4">
    <source>
        <dbReference type="ARBA" id="ARBA00023180"/>
    </source>
</evidence>
<gene>
    <name evidence="7" type="ORF">JTE90_009556</name>
</gene>
<evidence type="ECO:0000313" key="8">
    <source>
        <dbReference type="Proteomes" id="UP000827092"/>
    </source>
</evidence>
<dbReference type="AlphaFoldDB" id="A0AAV6UZ11"/>
<organism evidence="7 8">
    <name type="scientific">Oedothorax gibbosus</name>
    <dbReference type="NCBI Taxonomy" id="931172"/>
    <lineage>
        <taxon>Eukaryota</taxon>
        <taxon>Metazoa</taxon>
        <taxon>Ecdysozoa</taxon>
        <taxon>Arthropoda</taxon>
        <taxon>Chelicerata</taxon>
        <taxon>Arachnida</taxon>
        <taxon>Araneae</taxon>
        <taxon>Araneomorphae</taxon>
        <taxon>Entelegynae</taxon>
        <taxon>Araneoidea</taxon>
        <taxon>Linyphiidae</taxon>
        <taxon>Erigoninae</taxon>
        <taxon>Oedothorax</taxon>
    </lineage>
</organism>
<keyword evidence="6" id="KW-0472">Membrane</keyword>
<dbReference type="InterPro" id="IPR003591">
    <property type="entry name" value="Leu-rich_rpt_typical-subtyp"/>
</dbReference>